<comment type="subcellular location">
    <subcellularLocation>
        <location evidence="1 13">Cell membrane</location>
        <topology evidence="1 13">Multi-pass membrane protein</topology>
    </subcellularLocation>
</comment>
<dbReference type="Gene3D" id="1.10.3720.10">
    <property type="entry name" value="MetI-like"/>
    <property type="match status" value="1"/>
</dbReference>
<evidence type="ECO:0000313" key="15">
    <source>
        <dbReference type="EMBL" id="MBC2398532.1"/>
    </source>
</evidence>
<feature type="transmembrane region" description="Helical" evidence="13">
    <location>
        <begin position="9"/>
        <end position="30"/>
    </location>
</feature>
<evidence type="ECO:0000256" key="8">
    <source>
        <dbReference type="ARBA" id="ARBA00023112"/>
    </source>
</evidence>
<gene>
    <name evidence="15" type="ORF">HGG79_12220</name>
</gene>
<dbReference type="NCBIfam" id="NF045470">
    <property type="entry name" value="Opp2B"/>
    <property type="match status" value="1"/>
</dbReference>
<keyword evidence="4" id="KW-0533">Nickel</keyword>
<feature type="transmembrane region" description="Helical" evidence="13">
    <location>
        <begin position="137"/>
        <end position="158"/>
    </location>
</feature>
<keyword evidence="6 13" id="KW-1133">Transmembrane helix</keyword>
<keyword evidence="8" id="KW-0921">Nickel transport</keyword>
<feature type="transmembrane region" description="Helical" evidence="13">
    <location>
        <begin position="276"/>
        <end position="295"/>
    </location>
</feature>
<feature type="transmembrane region" description="Helical" evidence="13">
    <location>
        <begin position="164"/>
        <end position="189"/>
    </location>
</feature>
<comment type="similarity">
    <text evidence="10">Belongs to the binding-protein-dependent transport system permease family. OppBC subfamily.</text>
</comment>
<dbReference type="InterPro" id="IPR000515">
    <property type="entry name" value="MetI-like"/>
</dbReference>
<dbReference type="Pfam" id="PF19300">
    <property type="entry name" value="BPD_transp_1_N"/>
    <property type="match status" value="1"/>
</dbReference>
<dbReference type="SUPFAM" id="SSF161098">
    <property type="entry name" value="MetI-like"/>
    <property type="match status" value="1"/>
</dbReference>
<dbReference type="PROSITE" id="PS50928">
    <property type="entry name" value="ABC_TM1"/>
    <property type="match status" value="1"/>
</dbReference>
<evidence type="ECO:0000256" key="9">
    <source>
        <dbReference type="ARBA" id="ARBA00023136"/>
    </source>
</evidence>
<feature type="transmembrane region" description="Helical" evidence="13">
    <location>
        <begin position="231"/>
        <end position="256"/>
    </location>
</feature>
<dbReference type="PANTHER" id="PTHR43163">
    <property type="entry name" value="DIPEPTIDE TRANSPORT SYSTEM PERMEASE PROTEIN DPPB-RELATED"/>
    <property type="match status" value="1"/>
</dbReference>
<dbReference type="EMBL" id="JAAZWO010000015">
    <property type="protein sequence ID" value="MBC2398532.1"/>
    <property type="molecule type" value="Genomic_DNA"/>
</dbReference>
<name>A0A923J0W9_CLOTT</name>
<dbReference type="Proteomes" id="UP000563151">
    <property type="component" value="Unassembled WGS sequence"/>
</dbReference>
<dbReference type="RefSeq" id="WP_035145707.1">
    <property type="nucleotide sequence ID" value="NZ_JAAZWO010000015.1"/>
</dbReference>
<sequence>MKRYVIKRLLAIVPVVLVISIITFLLINLAPGDPVELKLNSQGIAFNKDTADALRKEMGLNYPIHIQYINWLKKAICFDLGNSFKTGMPVLNELLYRLTFTIKLASYALIIAIFISIPLGIISALYKNTIIDHFIRFFVLTGITIPDFCLGLLLLYLFSVKMKIFSIVGGNGFRNVILPAFTLAFGIIAQYTRILRATMLEVLNEDFIKVARAKGLKRRWFISRYALKNSLIPMITILGTSIGQLLAGSVIVETIFSWPGIGKFVIDAISNRDYPVIQGFVIFMSVIFVIINLLVDISYAFIDPRVLGGNKNDS</sequence>
<keyword evidence="3" id="KW-1003">Cell membrane</keyword>
<keyword evidence="5 13" id="KW-0812">Transmembrane</keyword>
<evidence type="ECO:0000256" key="12">
    <source>
        <dbReference type="ARBA" id="ARBA00044774"/>
    </source>
</evidence>
<evidence type="ECO:0000259" key="14">
    <source>
        <dbReference type="PROSITE" id="PS50928"/>
    </source>
</evidence>
<dbReference type="Pfam" id="PF00528">
    <property type="entry name" value="BPD_transp_1"/>
    <property type="match status" value="1"/>
</dbReference>
<comment type="subunit">
    <text evidence="11">The complex is composed of two ATP-binding proteins (NikD and NikE), two transmembrane proteins (NikB and NikC) and a solute-binding protein (NikA).</text>
</comment>
<dbReference type="AlphaFoldDB" id="A0A923J0W9"/>
<organism evidence="15 16">
    <name type="scientific">Clostridium tetanomorphum</name>
    <dbReference type="NCBI Taxonomy" id="1553"/>
    <lineage>
        <taxon>Bacteria</taxon>
        <taxon>Bacillati</taxon>
        <taxon>Bacillota</taxon>
        <taxon>Clostridia</taxon>
        <taxon>Eubacteriales</taxon>
        <taxon>Clostridiaceae</taxon>
        <taxon>Clostridium</taxon>
    </lineage>
</organism>
<evidence type="ECO:0000256" key="3">
    <source>
        <dbReference type="ARBA" id="ARBA00022475"/>
    </source>
</evidence>
<evidence type="ECO:0000256" key="10">
    <source>
        <dbReference type="ARBA" id="ARBA00024202"/>
    </source>
</evidence>
<dbReference type="GO" id="GO:0015099">
    <property type="term" value="F:nickel cation transmembrane transporter activity"/>
    <property type="evidence" value="ECO:0007669"/>
    <property type="project" value="InterPro"/>
</dbReference>
<evidence type="ECO:0000256" key="6">
    <source>
        <dbReference type="ARBA" id="ARBA00022989"/>
    </source>
</evidence>
<keyword evidence="16" id="KW-1185">Reference proteome</keyword>
<feature type="transmembrane region" description="Helical" evidence="13">
    <location>
        <begin position="104"/>
        <end position="125"/>
    </location>
</feature>
<keyword evidence="9 13" id="KW-0472">Membrane</keyword>
<evidence type="ECO:0000256" key="11">
    <source>
        <dbReference type="ARBA" id="ARBA00038669"/>
    </source>
</evidence>
<protein>
    <recommendedName>
        <fullName evidence="12">Nickel import system permease protein NikB</fullName>
    </recommendedName>
</protein>
<evidence type="ECO:0000256" key="1">
    <source>
        <dbReference type="ARBA" id="ARBA00004651"/>
    </source>
</evidence>
<accession>A0A923J0W9</accession>
<dbReference type="GO" id="GO:0005886">
    <property type="term" value="C:plasma membrane"/>
    <property type="evidence" value="ECO:0007669"/>
    <property type="project" value="UniProtKB-SubCell"/>
</dbReference>
<dbReference type="PANTHER" id="PTHR43163:SF6">
    <property type="entry name" value="DIPEPTIDE TRANSPORT SYSTEM PERMEASE PROTEIN DPPB-RELATED"/>
    <property type="match status" value="1"/>
</dbReference>
<evidence type="ECO:0000256" key="2">
    <source>
        <dbReference type="ARBA" id="ARBA00022448"/>
    </source>
</evidence>
<evidence type="ECO:0000256" key="13">
    <source>
        <dbReference type="RuleBase" id="RU363032"/>
    </source>
</evidence>
<evidence type="ECO:0000313" key="16">
    <source>
        <dbReference type="Proteomes" id="UP000563151"/>
    </source>
</evidence>
<reference evidence="15 16" key="1">
    <citation type="submission" date="2020-04" db="EMBL/GenBank/DDBJ databases">
        <title>Genomic insights into acetone-butanol-ethanol (ABE) fermentation by sequencing solventogenic clostridia strains.</title>
        <authorList>
            <person name="Brown S."/>
        </authorList>
    </citation>
    <scope>NUCLEOTIDE SEQUENCE [LARGE SCALE GENOMIC DNA]</scope>
    <source>
        <strain evidence="15 16">DJ011</strain>
    </source>
</reference>
<dbReference type="CDD" id="cd06261">
    <property type="entry name" value="TM_PBP2"/>
    <property type="match status" value="1"/>
</dbReference>
<dbReference type="InterPro" id="IPR050045">
    <property type="entry name" value="Opp2B"/>
</dbReference>
<evidence type="ECO:0000256" key="4">
    <source>
        <dbReference type="ARBA" id="ARBA00022596"/>
    </source>
</evidence>
<dbReference type="InterPro" id="IPR035906">
    <property type="entry name" value="MetI-like_sf"/>
</dbReference>
<keyword evidence="7" id="KW-0406">Ion transport</keyword>
<evidence type="ECO:0000256" key="7">
    <source>
        <dbReference type="ARBA" id="ARBA00023065"/>
    </source>
</evidence>
<feature type="domain" description="ABC transmembrane type-1" evidence="14">
    <location>
        <begin position="98"/>
        <end position="299"/>
    </location>
</feature>
<proteinExistence type="inferred from homology"/>
<keyword evidence="2 13" id="KW-0813">Transport</keyword>
<dbReference type="InterPro" id="IPR045621">
    <property type="entry name" value="BPD_transp_1_N"/>
</dbReference>
<evidence type="ECO:0000256" key="5">
    <source>
        <dbReference type="ARBA" id="ARBA00022692"/>
    </source>
</evidence>
<comment type="caution">
    <text evidence="15">The sequence shown here is derived from an EMBL/GenBank/DDBJ whole genome shotgun (WGS) entry which is preliminary data.</text>
</comment>